<dbReference type="RefSeq" id="WP_002337517.1">
    <property type="nucleotide sequence ID" value="NZ_CABGJP010000019.1"/>
</dbReference>
<evidence type="ECO:0000313" key="2">
    <source>
        <dbReference type="EMBL" id="MBX4223988.1"/>
    </source>
</evidence>
<dbReference type="EMBL" id="JAIFOC010000305">
    <property type="protein sequence ID" value="MBX4223988.1"/>
    <property type="molecule type" value="Genomic_DNA"/>
</dbReference>
<gene>
    <name evidence="2" type="ORF">KYX88_14685</name>
</gene>
<proteinExistence type="predicted"/>
<comment type="caution">
    <text evidence="2">The sequence shown here is derived from an EMBL/GenBank/DDBJ whole genome shotgun (WGS) entry which is preliminary data.</text>
</comment>
<keyword evidence="1" id="KW-0812">Transmembrane</keyword>
<accession>A0A9X1GEQ3</accession>
<feature type="transmembrane region" description="Helical" evidence="1">
    <location>
        <begin position="27"/>
        <end position="46"/>
    </location>
</feature>
<protein>
    <submittedName>
        <fullName evidence="2">Uncharacterized protein</fullName>
    </submittedName>
</protein>
<dbReference type="AlphaFoldDB" id="A0A9X1GEQ3"/>
<reference evidence="2" key="1">
    <citation type="journal article" date="2022" name="J. Anim. Sci.">
        <title>Whole genome sequence analyses-based assessment of virulence potential and antimicrobial susceptibilities and resistance of Enterococcus faecium strains isolated from commercial swine and cattle probiotic products.</title>
        <authorList>
            <person name="Shridhar P.B."/>
            <person name="Amachawadi R.G."/>
            <person name="Tokach M."/>
            <person name="Patel I."/>
            <person name="Gangiredla J."/>
            <person name="Mammel M."/>
            <person name="Nagaraja T.G."/>
        </authorList>
    </citation>
    <scope>NUCLEOTIDE SEQUENCE</scope>
    <source>
        <strain evidence="2">EF215</strain>
    </source>
</reference>
<name>A0A9X1GEQ3_ENTFC</name>
<keyword evidence="1" id="KW-0472">Membrane</keyword>
<evidence type="ECO:0000256" key="1">
    <source>
        <dbReference type="SAM" id="Phobius"/>
    </source>
</evidence>
<dbReference type="Proteomes" id="UP001139644">
    <property type="component" value="Unassembled WGS sequence"/>
</dbReference>
<organism evidence="2 3">
    <name type="scientific">Enterococcus faecium</name>
    <name type="common">Streptococcus faecium</name>
    <dbReference type="NCBI Taxonomy" id="1352"/>
    <lineage>
        <taxon>Bacteria</taxon>
        <taxon>Bacillati</taxon>
        <taxon>Bacillota</taxon>
        <taxon>Bacilli</taxon>
        <taxon>Lactobacillales</taxon>
        <taxon>Enterococcaceae</taxon>
        <taxon>Enterococcus</taxon>
    </lineage>
</organism>
<sequence>MDNQKIENSRMQKRESLKDKRQAKNLFWFKFLFKLLELVHMIIKIIQTLLSA</sequence>
<evidence type="ECO:0000313" key="3">
    <source>
        <dbReference type="Proteomes" id="UP001139644"/>
    </source>
</evidence>
<keyword evidence="1" id="KW-1133">Transmembrane helix</keyword>